<comment type="caution">
    <text evidence="8">The sequence shown here is derived from an EMBL/GenBank/DDBJ whole genome shotgun (WGS) entry which is preliminary data.</text>
</comment>
<dbReference type="Proteomes" id="UP000602510">
    <property type="component" value="Unassembled WGS sequence"/>
</dbReference>
<evidence type="ECO:0000256" key="1">
    <source>
        <dbReference type="ARBA" id="ARBA00001974"/>
    </source>
</evidence>
<protein>
    <recommendedName>
        <fullName evidence="6">Sulfhydryl oxidase</fullName>
        <ecNumber evidence="6">1.8.3.2</ecNumber>
    </recommendedName>
</protein>
<comment type="catalytic activity">
    <reaction evidence="6">
        <text>2 R'C(R)SH + O2 = R'C(R)S-S(R)CR' + H2O2</text>
        <dbReference type="Rhea" id="RHEA:17357"/>
        <dbReference type="ChEBI" id="CHEBI:15379"/>
        <dbReference type="ChEBI" id="CHEBI:16240"/>
        <dbReference type="ChEBI" id="CHEBI:16520"/>
        <dbReference type="ChEBI" id="CHEBI:17412"/>
        <dbReference type="EC" id="1.8.3.2"/>
    </reaction>
</comment>
<keyword evidence="4 6" id="KW-0560">Oxidoreductase</keyword>
<dbReference type="Pfam" id="PF04777">
    <property type="entry name" value="Evr1_Alr"/>
    <property type="match status" value="1"/>
</dbReference>
<evidence type="ECO:0000256" key="4">
    <source>
        <dbReference type="ARBA" id="ARBA00023002"/>
    </source>
</evidence>
<evidence type="ECO:0000313" key="10">
    <source>
        <dbReference type="Proteomes" id="UP000602510"/>
    </source>
</evidence>
<dbReference type="AlphaFoldDB" id="A0A833W4A4"/>
<feature type="domain" description="ERV/ALR sulfhydryl oxidase" evidence="7">
    <location>
        <begin position="1"/>
        <end position="30"/>
    </location>
</feature>
<dbReference type="GO" id="GO:0016971">
    <property type="term" value="F:flavin-dependent sulfhydryl oxidase activity"/>
    <property type="evidence" value="ECO:0007669"/>
    <property type="project" value="InterPro"/>
</dbReference>
<keyword evidence="3 6" id="KW-0274">FAD</keyword>
<evidence type="ECO:0000313" key="9">
    <source>
        <dbReference type="EMBL" id="KAF4141474.1"/>
    </source>
</evidence>
<dbReference type="GO" id="GO:0005739">
    <property type="term" value="C:mitochondrion"/>
    <property type="evidence" value="ECO:0007669"/>
    <property type="project" value="TreeGrafter"/>
</dbReference>
<keyword evidence="2 6" id="KW-0285">Flavoprotein</keyword>
<dbReference type="InterPro" id="IPR036774">
    <property type="entry name" value="ERV/ALR_sulphydryl_oxid_sf"/>
</dbReference>
<comment type="cofactor">
    <cofactor evidence="1 6">
        <name>FAD</name>
        <dbReference type="ChEBI" id="CHEBI:57692"/>
    </cofactor>
</comment>
<dbReference type="PANTHER" id="PTHR12645">
    <property type="entry name" value="ALR/ERV"/>
    <property type="match status" value="1"/>
</dbReference>
<evidence type="ECO:0000256" key="2">
    <source>
        <dbReference type="ARBA" id="ARBA00022630"/>
    </source>
</evidence>
<proteinExistence type="predicted"/>
<evidence type="ECO:0000256" key="5">
    <source>
        <dbReference type="ARBA" id="ARBA00023157"/>
    </source>
</evidence>
<name>A0A833W4A4_PHYIN</name>
<dbReference type="EMBL" id="WSZM01000887">
    <property type="protein sequence ID" value="KAF4029103.1"/>
    <property type="molecule type" value="Genomic_DNA"/>
</dbReference>
<evidence type="ECO:0000256" key="3">
    <source>
        <dbReference type="ARBA" id="ARBA00022827"/>
    </source>
</evidence>
<evidence type="ECO:0000313" key="8">
    <source>
        <dbReference type="EMBL" id="KAF4029103.1"/>
    </source>
</evidence>
<dbReference type="Gene3D" id="1.20.120.310">
    <property type="entry name" value="ERV/ALR sulfhydryl oxidase domain"/>
    <property type="match status" value="1"/>
</dbReference>
<organism evidence="8 10">
    <name type="scientific">Phytophthora infestans</name>
    <name type="common">Potato late blight agent</name>
    <name type="synonym">Botrytis infestans</name>
    <dbReference type="NCBI Taxonomy" id="4787"/>
    <lineage>
        <taxon>Eukaryota</taxon>
        <taxon>Sar</taxon>
        <taxon>Stramenopiles</taxon>
        <taxon>Oomycota</taxon>
        <taxon>Peronosporomycetes</taxon>
        <taxon>Peronosporales</taxon>
        <taxon>Peronosporaceae</taxon>
        <taxon>Phytophthora</taxon>
    </lineage>
</organism>
<evidence type="ECO:0000256" key="6">
    <source>
        <dbReference type="RuleBase" id="RU371123"/>
    </source>
</evidence>
<evidence type="ECO:0000259" key="7">
    <source>
        <dbReference type="PROSITE" id="PS51324"/>
    </source>
</evidence>
<reference evidence="8" key="1">
    <citation type="submission" date="2020-04" db="EMBL/GenBank/DDBJ databases">
        <title>Hybrid Assembly of Korean Phytophthora infestans isolates.</title>
        <authorList>
            <person name="Prokchorchik M."/>
            <person name="Lee Y."/>
            <person name="Seo J."/>
            <person name="Cho J.-H."/>
            <person name="Park Y.-E."/>
            <person name="Jang D.-C."/>
            <person name="Im J.-S."/>
            <person name="Choi J.-G."/>
            <person name="Park H.-J."/>
            <person name="Lee G.-B."/>
            <person name="Lee Y.-G."/>
            <person name="Hong S.-Y."/>
            <person name="Cho K."/>
            <person name="Sohn K.H."/>
        </authorList>
    </citation>
    <scope>NUCLEOTIDE SEQUENCE</scope>
    <source>
        <strain evidence="8">KR_1_A1</strain>
        <strain evidence="9">KR_2_A2</strain>
    </source>
</reference>
<keyword evidence="10" id="KW-1185">Reference proteome</keyword>
<dbReference type="EMBL" id="JAACNO010001340">
    <property type="protein sequence ID" value="KAF4141474.1"/>
    <property type="molecule type" value="Genomic_DNA"/>
</dbReference>
<gene>
    <name evidence="8" type="ORF">GN244_ATG19152</name>
    <name evidence="9" type="ORF">GN958_ATG09319</name>
</gene>
<dbReference type="InterPro" id="IPR039799">
    <property type="entry name" value="ALR/ERV"/>
</dbReference>
<dbReference type="SUPFAM" id="SSF69000">
    <property type="entry name" value="FAD-dependent thiol oxidase"/>
    <property type="match status" value="1"/>
</dbReference>
<sequence>MWLCEQHNVVNRKLNKPVFECTMEKLEKRWRKGLCEPQDPGAGLVTSALSAVSSPLSTPPPQRLSGFQPKFRLALETSK</sequence>
<dbReference type="GO" id="GO:0050660">
    <property type="term" value="F:flavin adenine dinucleotide binding"/>
    <property type="evidence" value="ECO:0007669"/>
    <property type="project" value="TreeGrafter"/>
</dbReference>
<dbReference type="InterPro" id="IPR017905">
    <property type="entry name" value="ERV/ALR_sulphydryl_oxidase"/>
</dbReference>
<dbReference type="PANTHER" id="PTHR12645:SF0">
    <property type="entry name" value="FAD-LINKED SULFHYDRYL OXIDASE ALR"/>
    <property type="match status" value="1"/>
</dbReference>
<accession>A0A833W4A4</accession>
<dbReference type="Proteomes" id="UP000704712">
    <property type="component" value="Unassembled WGS sequence"/>
</dbReference>
<dbReference type="EC" id="1.8.3.2" evidence="6"/>
<keyword evidence="5" id="KW-1015">Disulfide bond</keyword>
<dbReference type="PROSITE" id="PS51324">
    <property type="entry name" value="ERV_ALR"/>
    <property type="match status" value="1"/>
</dbReference>